<reference evidence="1 2" key="1">
    <citation type="submission" date="2019-03" db="EMBL/GenBank/DDBJ databases">
        <title>Genomic Encyclopedia of Type Strains, Phase IV (KMG-IV): sequencing the most valuable type-strain genomes for metagenomic binning, comparative biology and taxonomic classification.</title>
        <authorList>
            <person name="Goeker M."/>
        </authorList>
    </citation>
    <scope>NUCLEOTIDE SEQUENCE [LARGE SCALE GENOMIC DNA]</scope>
    <source>
        <strain evidence="1 2">DSM 13587</strain>
    </source>
</reference>
<keyword evidence="2" id="KW-1185">Reference proteome</keyword>
<accession>A0A4R3N5F2</accession>
<dbReference type="Proteomes" id="UP000295717">
    <property type="component" value="Unassembled WGS sequence"/>
</dbReference>
<organism evidence="1 2">
    <name type="scientific">Thiobaca trueperi</name>
    <dbReference type="NCBI Taxonomy" id="127458"/>
    <lineage>
        <taxon>Bacteria</taxon>
        <taxon>Pseudomonadati</taxon>
        <taxon>Pseudomonadota</taxon>
        <taxon>Gammaproteobacteria</taxon>
        <taxon>Chromatiales</taxon>
        <taxon>Chromatiaceae</taxon>
        <taxon>Thiobaca</taxon>
    </lineage>
</organism>
<comment type="caution">
    <text evidence="1">The sequence shown here is derived from an EMBL/GenBank/DDBJ whole genome shotgun (WGS) entry which is preliminary data.</text>
</comment>
<dbReference type="InterPro" id="IPR036105">
    <property type="entry name" value="DiNase_FeMo-co_biosyn_sf"/>
</dbReference>
<name>A0A4R3N5F2_9GAMM</name>
<protein>
    <submittedName>
        <fullName evidence="1">Nitrogen fixation protein NifX</fullName>
    </submittedName>
</protein>
<sequence length="159" mass="17047">MPQPGHIQIAIATNDLLQANGHFASAKQLVIYDISADSAEFVDCVQFRRSATISGAATRGPGGGQGCSMSDPSNGASSELIQERLEAVRGCALLFSKGLSDLHAVNVKNLGAFPVKLEQAREIPEVILYVQRLISRPPLWLRRALGIEPPLEVTAASWL</sequence>
<dbReference type="AlphaFoldDB" id="A0A4R3N5F2"/>
<gene>
    <name evidence="1" type="ORF">EDC35_101587</name>
</gene>
<dbReference type="EMBL" id="SMAO01000001">
    <property type="protein sequence ID" value="TCT24265.1"/>
    <property type="molecule type" value="Genomic_DNA"/>
</dbReference>
<dbReference type="OrthoDB" id="9797941at2"/>
<proteinExistence type="predicted"/>
<evidence type="ECO:0000313" key="1">
    <source>
        <dbReference type="EMBL" id="TCT24265.1"/>
    </source>
</evidence>
<dbReference type="SUPFAM" id="SSF53146">
    <property type="entry name" value="Nitrogenase accessory factor-like"/>
    <property type="match status" value="1"/>
</dbReference>
<evidence type="ECO:0000313" key="2">
    <source>
        <dbReference type="Proteomes" id="UP000295717"/>
    </source>
</evidence>
<dbReference type="RefSeq" id="WP_132975523.1">
    <property type="nucleotide sequence ID" value="NZ_SMAO01000001.1"/>
</dbReference>
<dbReference type="Gene3D" id="3.30.420.130">
    <property type="entry name" value="Dinitrogenase iron-molybdenum cofactor biosynthesis domain"/>
    <property type="match status" value="1"/>
</dbReference>